<proteinExistence type="predicted"/>
<dbReference type="Proteomes" id="UP000789759">
    <property type="component" value="Unassembled WGS sequence"/>
</dbReference>
<evidence type="ECO:0000313" key="1">
    <source>
        <dbReference type="EMBL" id="CAG8809918.1"/>
    </source>
</evidence>
<sequence>SATRTNDNRVEIQNICNALHKKNETLYKKNSVSHKENKALVE</sequence>
<accession>A0A9N9P6X0</accession>
<evidence type="ECO:0000313" key="2">
    <source>
        <dbReference type="Proteomes" id="UP000789759"/>
    </source>
</evidence>
<keyword evidence="2" id="KW-1185">Reference proteome</keyword>
<feature type="non-terminal residue" evidence="1">
    <location>
        <position position="1"/>
    </location>
</feature>
<dbReference type="AlphaFoldDB" id="A0A9N9P6X0"/>
<reference evidence="1" key="1">
    <citation type="submission" date="2021-06" db="EMBL/GenBank/DDBJ databases">
        <authorList>
            <person name="Kallberg Y."/>
            <person name="Tangrot J."/>
            <person name="Rosling A."/>
        </authorList>
    </citation>
    <scope>NUCLEOTIDE SEQUENCE</scope>
    <source>
        <strain evidence="1">FL966</strain>
    </source>
</reference>
<name>A0A9N9P6X0_9GLOM</name>
<comment type="caution">
    <text evidence="1">The sequence shown here is derived from an EMBL/GenBank/DDBJ whole genome shotgun (WGS) entry which is preliminary data.</text>
</comment>
<protein>
    <submittedName>
        <fullName evidence="1">2351_t:CDS:1</fullName>
    </submittedName>
</protein>
<gene>
    <name evidence="1" type="ORF">CPELLU_LOCUS18527</name>
</gene>
<organism evidence="1 2">
    <name type="scientific">Cetraspora pellucida</name>
    <dbReference type="NCBI Taxonomy" id="1433469"/>
    <lineage>
        <taxon>Eukaryota</taxon>
        <taxon>Fungi</taxon>
        <taxon>Fungi incertae sedis</taxon>
        <taxon>Mucoromycota</taxon>
        <taxon>Glomeromycotina</taxon>
        <taxon>Glomeromycetes</taxon>
        <taxon>Diversisporales</taxon>
        <taxon>Gigasporaceae</taxon>
        <taxon>Cetraspora</taxon>
    </lineage>
</organism>
<dbReference type="EMBL" id="CAJVQA010037470">
    <property type="protein sequence ID" value="CAG8809918.1"/>
    <property type="molecule type" value="Genomic_DNA"/>
</dbReference>